<dbReference type="Pfam" id="PF02687">
    <property type="entry name" value="FtsX"/>
    <property type="match status" value="2"/>
</dbReference>
<evidence type="ECO:0000256" key="2">
    <source>
        <dbReference type="ARBA" id="ARBA00022475"/>
    </source>
</evidence>
<evidence type="ECO:0000259" key="7">
    <source>
        <dbReference type="Pfam" id="PF02687"/>
    </source>
</evidence>
<feature type="transmembrane region" description="Helical" evidence="6">
    <location>
        <begin position="412"/>
        <end position="432"/>
    </location>
</feature>
<evidence type="ECO:0000313" key="8">
    <source>
        <dbReference type="EMBL" id="AEI30654.1"/>
    </source>
</evidence>
<feature type="transmembrane region" description="Helical" evidence="6">
    <location>
        <begin position="777"/>
        <end position="800"/>
    </location>
</feature>
<feature type="transmembrane region" description="Helical" evidence="6">
    <location>
        <begin position="330"/>
        <end position="357"/>
    </location>
</feature>
<keyword evidence="4 6" id="KW-1133">Transmembrane helix</keyword>
<feature type="transmembrane region" description="Helical" evidence="6">
    <location>
        <begin position="369"/>
        <end position="392"/>
    </location>
</feature>
<keyword evidence="5 6" id="KW-0472">Membrane</keyword>
<dbReference type="PANTHER" id="PTHR30287:SF1">
    <property type="entry name" value="INNER MEMBRANE PROTEIN"/>
    <property type="match status" value="1"/>
</dbReference>
<dbReference type="EMBL" id="JF805276">
    <property type="protein sequence ID" value="AEI30654.1"/>
    <property type="molecule type" value="Genomic_DNA"/>
</dbReference>
<keyword evidence="3 6" id="KW-0812">Transmembrane</keyword>
<dbReference type="GO" id="GO:0005886">
    <property type="term" value="C:plasma membrane"/>
    <property type="evidence" value="ECO:0007669"/>
    <property type="project" value="UniProtKB-SubCell"/>
</dbReference>
<accession>F8UHZ7</accession>
<proteinExistence type="predicted"/>
<evidence type="ECO:0000256" key="3">
    <source>
        <dbReference type="ARBA" id="ARBA00022692"/>
    </source>
</evidence>
<feature type="transmembrane region" description="Helical" evidence="6">
    <location>
        <begin position="485"/>
        <end position="511"/>
    </location>
</feature>
<evidence type="ECO:0000256" key="5">
    <source>
        <dbReference type="ARBA" id="ARBA00023136"/>
    </source>
</evidence>
<gene>
    <name evidence="8" type="ORF">LDC_03674</name>
</gene>
<keyword evidence="2" id="KW-1003">Cell membrane</keyword>
<evidence type="ECO:0000256" key="1">
    <source>
        <dbReference type="ARBA" id="ARBA00004651"/>
    </source>
</evidence>
<feature type="transmembrane region" description="Helical" evidence="6">
    <location>
        <begin position="278"/>
        <end position="298"/>
    </location>
</feature>
<feature type="transmembrane region" description="Helical" evidence="6">
    <location>
        <begin position="28"/>
        <end position="47"/>
    </location>
</feature>
<dbReference type="InterPro" id="IPR038766">
    <property type="entry name" value="Membrane_comp_ABC_pdt"/>
</dbReference>
<feature type="transmembrane region" description="Helical" evidence="6">
    <location>
        <begin position="728"/>
        <end position="747"/>
    </location>
</feature>
<feature type="domain" description="ABC3 transporter permease C-terminal" evidence="7">
    <location>
        <begin position="728"/>
        <end position="841"/>
    </location>
</feature>
<evidence type="ECO:0000256" key="6">
    <source>
        <dbReference type="SAM" id="Phobius"/>
    </source>
</evidence>
<feature type="domain" description="ABC3 transporter permease C-terminal" evidence="7">
    <location>
        <begin position="281"/>
        <end position="399"/>
    </location>
</feature>
<protein>
    <submittedName>
        <fullName evidence="8">Efflux ABC transporter permease protein</fullName>
    </submittedName>
</protein>
<feature type="transmembrane region" description="Helical" evidence="6">
    <location>
        <begin position="812"/>
        <end position="834"/>
    </location>
</feature>
<reference evidence="8" key="1">
    <citation type="submission" date="2011-04" db="EMBL/GenBank/DDBJ databases">
        <title>Taxonomic and functional metagenomic profiling of the microbial community in the anoxic sediment of a brackish shallow lake (Laguna de Carrizo Central Spain).</title>
        <authorList>
            <consortium name="CONSOLIDER consortium CSD2007-00005"/>
            <person name="Guazzaroni M.-E."/>
            <person name="Richter M."/>
            <person name="Garcia-Salamanca A."/>
            <person name="Yarza P."/>
            <person name="Ferrer M."/>
        </authorList>
    </citation>
    <scope>NUCLEOTIDE SEQUENCE</scope>
</reference>
<dbReference type="InterPro" id="IPR003838">
    <property type="entry name" value="ABC3_permease_C"/>
</dbReference>
<comment type="subcellular location">
    <subcellularLocation>
        <location evidence="1">Cell membrane</location>
        <topology evidence="1">Multi-pass membrane protein</topology>
    </subcellularLocation>
</comment>
<organism evidence="8">
    <name type="scientific">uncultured microorganism</name>
    <dbReference type="NCBI Taxonomy" id="358574"/>
    <lineage>
        <taxon>unclassified sequences</taxon>
        <taxon>environmental samples</taxon>
    </lineage>
</organism>
<sequence>MSDLRPPTIRALAWRQTLRDFRAGELRLLAVAVMLAVAALTAVGFFADRLSNGLERNARQLLGGDAVVRSDRPAPPELAAKATELGLRVAQSTGFPSMGRAPDELGGATRLVAVKAVSETYPLRGQLQLRAQAGGAVQTVAAAPEPGTVWVDAALLDALQLKVGDPLLLGDTELEVTRIIVVEPDRGGGFTSFAPRVMLALADLQETGLVQPASRVSYRLAVAAPADWSASRGDAAVREFVRFAEDRIKTVPLRGVDVESLQSGRPEMRLTLDRAEKFLNLVALLAALLAAVAVGIAAREFASRHLDDCAMLRVLGLSQRRIAGAYTLEFGLVGLAASVAGVLIGLAVHFVFVWLLVGLVDSALPPPGPWPALFGIGVGMTLLLGFGLPPVLQLARVPPLRVIRRDVGALKASSLGVLAAGTGGFVALLMAVSADAKLGAIAVGGFAVAVAVFALMAWGAVWLLKRAVPETRAPRWLVLATRQIAARPAFAVLQVSALAVGLLALVLLVLLRTDLVNSWRNATPPDAPNRFVINLQPDQVEAFRAALQAAGVQRYDWYPMIRGRLVAINDRAVSGESYADDRASRLVDREFNLSHSAQVPAHNPVVAGRWVPDEADGLSVEEGLAQQLGLKLGDTLHFDIGGQPRAARITSLRKVDWGSMRVNFFVIFPLAEMDGVPITYISAFHAPDTPGFDSRLSRDFPNITNVDVSATIAQVQRVLDQVIRAVEFLFGFTLVAGLVVLFAAVTATREARAREFAIMRAMGAGSRLLGQVQRAELLGVGALAGGLASLAAIAVGWLLARYAFEFTWAPSPWVPLAGAAAGALLALAAGWWGLREVLRRPVLETLRRAGAV</sequence>
<name>F8UHZ7_9ZZZZ</name>
<evidence type="ECO:0000256" key="4">
    <source>
        <dbReference type="ARBA" id="ARBA00022989"/>
    </source>
</evidence>
<dbReference type="AlphaFoldDB" id="F8UHZ7"/>
<dbReference type="PANTHER" id="PTHR30287">
    <property type="entry name" value="MEMBRANE COMPONENT OF PREDICTED ABC SUPERFAMILY METABOLITE UPTAKE TRANSPORTER"/>
    <property type="match status" value="1"/>
</dbReference>
<feature type="transmembrane region" description="Helical" evidence="6">
    <location>
        <begin position="438"/>
        <end position="464"/>
    </location>
</feature>